<sequence length="70" mass="7308">MPRSAEPRPGGPARTPRSASDAADRGRERRRTHAVRGTTRAAAGEVPPAGGWVGLRAAGRGRPTRPTDPS</sequence>
<keyword evidence="3" id="KW-1185">Reference proteome</keyword>
<protein>
    <submittedName>
        <fullName evidence="2">Uncharacterized protein</fullName>
    </submittedName>
</protein>
<dbReference type="Proteomes" id="UP000007881">
    <property type="component" value="Chromosome"/>
</dbReference>
<gene>
    <name evidence="2" type="ordered locus">PSMK_12560</name>
</gene>
<reference evidence="2 3" key="1">
    <citation type="submission" date="2012-02" db="EMBL/GenBank/DDBJ databases">
        <title>Complete genome sequence of Phycisphaera mikurensis NBRC 102666.</title>
        <authorList>
            <person name="Ankai A."/>
            <person name="Hosoyama A."/>
            <person name="Terui Y."/>
            <person name="Sekine M."/>
            <person name="Fukai R."/>
            <person name="Kato Y."/>
            <person name="Nakamura S."/>
            <person name="Yamada-Narita S."/>
            <person name="Kawakoshi A."/>
            <person name="Fukunaga Y."/>
            <person name="Yamazaki S."/>
            <person name="Fujita N."/>
        </authorList>
    </citation>
    <scope>NUCLEOTIDE SEQUENCE [LARGE SCALE GENOMIC DNA]</scope>
    <source>
        <strain evidence="3">NBRC 102666 / KCTC 22515 / FYK2301M01</strain>
    </source>
</reference>
<evidence type="ECO:0000256" key="1">
    <source>
        <dbReference type="SAM" id="MobiDB-lite"/>
    </source>
</evidence>
<evidence type="ECO:0000313" key="3">
    <source>
        <dbReference type="Proteomes" id="UP000007881"/>
    </source>
</evidence>
<dbReference type="STRING" id="1142394.PSMK_12560"/>
<organism evidence="2 3">
    <name type="scientific">Phycisphaera mikurensis (strain NBRC 102666 / KCTC 22515 / FYK2301M01)</name>
    <dbReference type="NCBI Taxonomy" id="1142394"/>
    <lineage>
        <taxon>Bacteria</taxon>
        <taxon>Pseudomonadati</taxon>
        <taxon>Planctomycetota</taxon>
        <taxon>Phycisphaerae</taxon>
        <taxon>Phycisphaerales</taxon>
        <taxon>Phycisphaeraceae</taxon>
        <taxon>Phycisphaera</taxon>
    </lineage>
</organism>
<accession>I0IDS7</accession>
<proteinExistence type="predicted"/>
<dbReference type="KEGG" id="phm:PSMK_12560"/>
<dbReference type="AlphaFoldDB" id="I0IDS7"/>
<dbReference type="EMBL" id="AP012338">
    <property type="protein sequence ID" value="BAM03415.1"/>
    <property type="molecule type" value="Genomic_DNA"/>
</dbReference>
<feature type="region of interest" description="Disordered" evidence="1">
    <location>
        <begin position="1"/>
        <end position="70"/>
    </location>
</feature>
<name>I0IDS7_PHYMF</name>
<evidence type="ECO:0000313" key="2">
    <source>
        <dbReference type="EMBL" id="BAM03415.1"/>
    </source>
</evidence>
<dbReference type="HOGENOM" id="CLU_2754377_0_0_0"/>